<feature type="chain" id="PRO_5016362073" evidence="10">
    <location>
        <begin position="24"/>
        <end position="535"/>
    </location>
</feature>
<dbReference type="Proteomes" id="UP000250235">
    <property type="component" value="Unassembled WGS sequence"/>
</dbReference>
<proteinExistence type="inferred from homology"/>
<dbReference type="InterPro" id="IPR006094">
    <property type="entry name" value="Oxid_FAD_bind_N"/>
</dbReference>
<organism evidence="12 13">
    <name type="scientific">Dorcoceras hygrometricum</name>
    <dbReference type="NCBI Taxonomy" id="472368"/>
    <lineage>
        <taxon>Eukaryota</taxon>
        <taxon>Viridiplantae</taxon>
        <taxon>Streptophyta</taxon>
        <taxon>Embryophyta</taxon>
        <taxon>Tracheophyta</taxon>
        <taxon>Spermatophyta</taxon>
        <taxon>Magnoliopsida</taxon>
        <taxon>eudicotyledons</taxon>
        <taxon>Gunneridae</taxon>
        <taxon>Pentapetalae</taxon>
        <taxon>asterids</taxon>
        <taxon>lamiids</taxon>
        <taxon>Lamiales</taxon>
        <taxon>Gesneriaceae</taxon>
        <taxon>Didymocarpoideae</taxon>
        <taxon>Trichosporeae</taxon>
        <taxon>Loxocarpinae</taxon>
        <taxon>Dorcoceras</taxon>
    </lineage>
</organism>
<dbReference type="InterPro" id="IPR016169">
    <property type="entry name" value="FAD-bd_PCMH_sub2"/>
</dbReference>
<dbReference type="Pfam" id="PF01565">
    <property type="entry name" value="FAD_binding_4"/>
    <property type="match status" value="1"/>
</dbReference>
<keyword evidence="6 10" id="KW-0732">Signal</keyword>
<keyword evidence="8" id="KW-1015">Disulfide bond</keyword>
<dbReference type="AlphaFoldDB" id="A0A2Z7C926"/>
<comment type="similarity">
    <text evidence="3">Belongs to the oxygen-dependent FAD-linked oxidoreductase family.</text>
</comment>
<evidence type="ECO:0000256" key="2">
    <source>
        <dbReference type="ARBA" id="ARBA00004913"/>
    </source>
</evidence>
<keyword evidence="7" id="KW-0274">FAD</keyword>
<accession>A0A2Z7C926</accession>
<dbReference type="GO" id="GO:0016491">
    <property type="term" value="F:oxidoreductase activity"/>
    <property type="evidence" value="ECO:0007669"/>
    <property type="project" value="InterPro"/>
</dbReference>
<comment type="pathway">
    <text evidence="2">Alkaloid biosynthesis.</text>
</comment>
<keyword evidence="5" id="KW-0285">Flavoprotein</keyword>
<evidence type="ECO:0000256" key="6">
    <source>
        <dbReference type="ARBA" id="ARBA00022729"/>
    </source>
</evidence>
<evidence type="ECO:0000256" key="5">
    <source>
        <dbReference type="ARBA" id="ARBA00022630"/>
    </source>
</evidence>
<feature type="signal peptide" evidence="10">
    <location>
        <begin position="1"/>
        <end position="23"/>
    </location>
</feature>
<dbReference type="SUPFAM" id="SSF56176">
    <property type="entry name" value="FAD-binding/transporter-associated domain-like"/>
    <property type="match status" value="1"/>
</dbReference>
<dbReference type="PROSITE" id="PS51387">
    <property type="entry name" value="FAD_PCMH"/>
    <property type="match status" value="1"/>
</dbReference>
<evidence type="ECO:0000259" key="11">
    <source>
        <dbReference type="PROSITE" id="PS51387"/>
    </source>
</evidence>
<dbReference type="InterPro" id="IPR012951">
    <property type="entry name" value="BBE"/>
</dbReference>
<dbReference type="Gene3D" id="3.30.43.10">
    <property type="entry name" value="Uridine Diphospho-n-acetylenolpyruvylglucosamine Reductase, domain 2"/>
    <property type="match status" value="1"/>
</dbReference>
<keyword evidence="4" id="KW-0017">Alkaloid metabolism</keyword>
<evidence type="ECO:0000256" key="3">
    <source>
        <dbReference type="ARBA" id="ARBA00005466"/>
    </source>
</evidence>
<evidence type="ECO:0000256" key="9">
    <source>
        <dbReference type="ARBA" id="ARBA00023180"/>
    </source>
</evidence>
<dbReference type="PROSITE" id="PS51257">
    <property type="entry name" value="PROKAR_LIPOPROTEIN"/>
    <property type="match status" value="1"/>
</dbReference>
<comment type="cofactor">
    <cofactor evidence="1">
        <name>FAD</name>
        <dbReference type="ChEBI" id="CHEBI:57692"/>
    </cofactor>
</comment>
<name>A0A2Z7C926_9LAMI</name>
<dbReference type="GO" id="GO:0071949">
    <property type="term" value="F:FAD binding"/>
    <property type="evidence" value="ECO:0007669"/>
    <property type="project" value="InterPro"/>
</dbReference>
<sequence length="535" mass="60532">MKFVGIFALSFLLIFSCSLEVSGEEHYAEFLECLNHEFKDKSSFSEDVYTPSNSSYTSILRFSIQNLRFETPSTPKPLVIITPHQESQVPPIICCARENGLEIRTRSGGHDYEGLSYVAKIPFVVIDLINFSLVSVDAESKTAWVQSGATLGELYYRISEKSRTLAFPAGLCTTIGVGGHFSGGGYGMLMRKYGLSADNVVDAKIVDVEGRILDRRSMGEDLFWAIRGGGGASFGVILAWKIQLLDVPENVTVFSVDRTFEQNAIQLIHRWQSIAHKLDKDLFIRVILSRANASQDSSRNYTIRASFNSLFLGGIDRLLPIMQESFPELGLVREQCTQGSWIQSVVSLAGFQTRETLLNRTQPQVRFFKGKSDYVQNPIPENGLEGLWRFFNEPEAKDAYMIMSPYGGRMAEIPASSIPFPHRAGNLYKIQHFLFWEASEAQNSDSYISWIRGLYSYMTPYVSKSPRAAYLNYRDLDIGANNDNGTTSYEQAKIWGSKYFKTNFDRLVRVKTEVDPENFFKNEQSIPPLLRQWKN</sequence>
<gene>
    <name evidence="12" type="ORF">F511_21996</name>
</gene>
<dbReference type="Pfam" id="PF08031">
    <property type="entry name" value="BBE"/>
    <property type="match status" value="1"/>
</dbReference>
<evidence type="ECO:0000313" key="13">
    <source>
        <dbReference type="Proteomes" id="UP000250235"/>
    </source>
</evidence>
<feature type="domain" description="FAD-binding PCMH-type" evidence="11">
    <location>
        <begin position="73"/>
        <end position="247"/>
    </location>
</feature>
<evidence type="ECO:0000256" key="4">
    <source>
        <dbReference type="ARBA" id="ARBA00022589"/>
    </source>
</evidence>
<protein>
    <submittedName>
        <fullName evidence="12">Cannabidiolic acid synthase-like</fullName>
    </submittedName>
</protein>
<dbReference type="InterPro" id="IPR016166">
    <property type="entry name" value="FAD-bd_PCMH"/>
</dbReference>
<dbReference type="EMBL" id="KQ998120">
    <property type="protein sequence ID" value="KZV43404.1"/>
    <property type="molecule type" value="Genomic_DNA"/>
</dbReference>
<evidence type="ECO:0000256" key="8">
    <source>
        <dbReference type="ARBA" id="ARBA00023157"/>
    </source>
</evidence>
<evidence type="ECO:0000256" key="10">
    <source>
        <dbReference type="SAM" id="SignalP"/>
    </source>
</evidence>
<reference evidence="12 13" key="1">
    <citation type="journal article" date="2015" name="Proc. Natl. Acad. Sci. U.S.A.">
        <title>The resurrection genome of Boea hygrometrica: A blueprint for survival of dehydration.</title>
        <authorList>
            <person name="Xiao L."/>
            <person name="Yang G."/>
            <person name="Zhang L."/>
            <person name="Yang X."/>
            <person name="Zhao S."/>
            <person name="Ji Z."/>
            <person name="Zhou Q."/>
            <person name="Hu M."/>
            <person name="Wang Y."/>
            <person name="Chen M."/>
            <person name="Xu Y."/>
            <person name="Jin H."/>
            <person name="Xiao X."/>
            <person name="Hu G."/>
            <person name="Bao F."/>
            <person name="Hu Y."/>
            <person name="Wan P."/>
            <person name="Li L."/>
            <person name="Deng X."/>
            <person name="Kuang T."/>
            <person name="Xiang C."/>
            <person name="Zhu J.K."/>
            <person name="Oliver M.J."/>
            <person name="He Y."/>
        </authorList>
    </citation>
    <scope>NUCLEOTIDE SEQUENCE [LARGE SCALE GENOMIC DNA]</scope>
    <source>
        <strain evidence="13">cv. XS01</strain>
    </source>
</reference>
<keyword evidence="13" id="KW-1185">Reference proteome</keyword>
<keyword evidence="9" id="KW-0325">Glycoprotein</keyword>
<evidence type="ECO:0000313" key="12">
    <source>
        <dbReference type="EMBL" id="KZV43404.1"/>
    </source>
</evidence>
<evidence type="ECO:0000256" key="7">
    <source>
        <dbReference type="ARBA" id="ARBA00022827"/>
    </source>
</evidence>
<dbReference type="FunFam" id="3.30.43.10:FF:000004">
    <property type="entry name" value="Berberine bridge enzyme-like 15"/>
    <property type="match status" value="1"/>
</dbReference>
<dbReference type="InterPro" id="IPR036318">
    <property type="entry name" value="FAD-bd_PCMH-like_sf"/>
</dbReference>
<evidence type="ECO:0000256" key="1">
    <source>
        <dbReference type="ARBA" id="ARBA00001974"/>
    </source>
</evidence>
<dbReference type="OrthoDB" id="407275at2759"/>
<dbReference type="Gene3D" id="3.40.462.20">
    <property type="match status" value="1"/>
</dbReference>
<dbReference type="Gene3D" id="3.30.465.10">
    <property type="match status" value="1"/>
</dbReference>
<dbReference type="PANTHER" id="PTHR32448">
    <property type="entry name" value="OS08G0158400 PROTEIN"/>
    <property type="match status" value="1"/>
</dbReference>
<dbReference type="InterPro" id="IPR016167">
    <property type="entry name" value="FAD-bd_PCMH_sub1"/>
</dbReference>